<organism evidence="2 3">
    <name type="scientific">candidate division TA06 bacterium DG_26</name>
    <dbReference type="NCBI Taxonomy" id="1703771"/>
    <lineage>
        <taxon>Bacteria</taxon>
        <taxon>Bacteria division TA06</taxon>
    </lineage>
</organism>
<evidence type="ECO:0000313" key="3">
    <source>
        <dbReference type="Proteomes" id="UP000051124"/>
    </source>
</evidence>
<evidence type="ECO:0008006" key="4">
    <source>
        <dbReference type="Google" id="ProtNLM"/>
    </source>
</evidence>
<feature type="compositionally biased region" description="Basic and acidic residues" evidence="1">
    <location>
        <begin position="236"/>
        <end position="251"/>
    </location>
</feature>
<sequence length="303" mass="34895">MDEDTKFEEFQDLIKELSEVKGKLLKLEERKNTVREVVYERVRGDYEEKVRQVEAQIEEKRDFLENAFSTARSEIEDVVNRRKGVEEEVEEISLRHYLGEYEDEEYERLHQDRIDMLGSLMKEMETLTKRINFLKEFLPDSMLETLPEEALASIPHEEMPSETESLTEGETARDEVGVKEVVTEAAAEQEISEETALKESAEEEGVEERIGVESDESERREAEVEEEPEVGSGEMLSREEAEAIIEDRIYPAEETSDIMKQPELAPEAKEKEGVECPKCGLRNEPDSWYCEKCGAQLLEEGAG</sequence>
<dbReference type="AlphaFoldDB" id="A0A0S7WIZ4"/>
<feature type="region of interest" description="Disordered" evidence="1">
    <location>
        <begin position="152"/>
        <end position="274"/>
    </location>
</feature>
<proteinExistence type="predicted"/>
<name>A0A0S7WIZ4_UNCT6</name>
<dbReference type="EMBL" id="LIZT01000031">
    <property type="protein sequence ID" value="KPJ50086.1"/>
    <property type="molecule type" value="Genomic_DNA"/>
</dbReference>
<feature type="compositionally biased region" description="Basic and acidic residues" evidence="1">
    <location>
        <begin position="207"/>
        <end position="222"/>
    </location>
</feature>
<protein>
    <recommendedName>
        <fullName evidence="4">RanBP2-type domain-containing protein</fullName>
    </recommendedName>
</protein>
<feature type="compositionally biased region" description="Basic and acidic residues" evidence="1">
    <location>
        <begin position="170"/>
        <end position="182"/>
    </location>
</feature>
<comment type="caution">
    <text evidence="2">The sequence shown here is derived from an EMBL/GenBank/DDBJ whole genome shotgun (WGS) entry which is preliminary data.</text>
</comment>
<evidence type="ECO:0000313" key="2">
    <source>
        <dbReference type="EMBL" id="KPJ50086.1"/>
    </source>
</evidence>
<reference evidence="2 3" key="1">
    <citation type="journal article" date="2015" name="Microbiome">
        <title>Genomic resolution of linkages in carbon, nitrogen, and sulfur cycling among widespread estuary sediment bacteria.</title>
        <authorList>
            <person name="Baker B.J."/>
            <person name="Lazar C.S."/>
            <person name="Teske A.P."/>
            <person name="Dick G.J."/>
        </authorList>
    </citation>
    <scope>NUCLEOTIDE SEQUENCE [LARGE SCALE GENOMIC DNA]</scope>
    <source>
        <strain evidence="2">DG_26</strain>
    </source>
</reference>
<dbReference type="Proteomes" id="UP000051124">
    <property type="component" value="Unassembled WGS sequence"/>
</dbReference>
<evidence type="ECO:0000256" key="1">
    <source>
        <dbReference type="SAM" id="MobiDB-lite"/>
    </source>
</evidence>
<gene>
    <name evidence="2" type="ORF">AMJ40_03885</name>
</gene>
<accession>A0A0S7WIZ4</accession>